<dbReference type="InterPro" id="IPR021739">
    <property type="entry name" value="SaV-like"/>
</dbReference>
<protein>
    <recommendedName>
        <fullName evidence="3">DUF3310 domain-containing protein</fullName>
    </recommendedName>
</protein>
<proteinExistence type="predicted"/>
<evidence type="ECO:0008006" key="3">
    <source>
        <dbReference type="Google" id="ProtNLM"/>
    </source>
</evidence>
<dbReference type="Pfam" id="PF11753">
    <property type="entry name" value="DUF3310"/>
    <property type="match status" value="1"/>
</dbReference>
<comment type="caution">
    <text evidence="1">The sequence shown here is derived from an EMBL/GenBank/DDBJ whole genome shotgun (WGS) entry which is preliminary data.</text>
</comment>
<dbReference type="EMBL" id="SJPK01000031">
    <property type="protein sequence ID" value="TWT52155.1"/>
    <property type="molecule type" value="Genomic_DNA"/>
</dbReference>
<keyword evidence="2" id="KW-1185">Reference proteome</keyword>
<evidence type="ECO:0000313" key="1">
    <source>
        <dbReference type="EMBL" id="TWT52155.1"/>
    </source>
</evidence>
<dbReference type="Proteomes" id="UP000318053">
    <property type="component" value="Unassembled WGS sequence"/>
</dbReference>
<name>A0A5C5WPG9_9BACT</name>
<dbReference type="AlphaFoldDB" id="A0A5C5WPG9"/>
<sequence length="165" mass="18851">MIGRCLHSNTYRSDQSRSIICKDCGSYKAEESANWKPPMASEDRSRGGGLHIKSCSQCGGNKFRFEFGFEEYKKGNGAANCISCNRAHYFTPPDPVNHPPHYTSHPSGIEAIQVCEHFTFNIGNAIKYCWREGLKGDSIEDLKKARWYLKREIKKRKREAKEAKK</sequence>
<organism evidence="1 2">
    <name type="scientific">Allorhodopirellula solitaria</name>
    <dbReference type="NCBI Taxonomy" id="2527987"/>
    <lineage>
        <taxon>Bacteria</taxon>
        <taxon>Pseudomonadati</taxon>
        <taxon>Planctomycetota</taxon>
        <taxon>Planctomycetia</taxon>
        <taxon>Pirellulales</taxon>
        <taxon>Pirellulaceae</taxon>
        <taxon>Allorhodopirellula</taxon>
    </lineage>
</organism>
<evidence type="ECO:0000313" key="2">
    <source>
        <dbReference type="Proteomes" id="UP000318053"/>
    </source>
</evidence>
<gene>
    <name evidence="1" type="ORF">CA85_50690</name>
</gene>
<reference evidence="1 2" key="1">
    <citation type="submission" date="2019-02" db="EMBL/GenBank/DDBJ databases">
        <title>Deep-cultivation of Planctomycetes and their phenomic and genomic characterization uncovers novel biology.</title>
        <authorList>
            <person name="Wiegand S."/>
            <person name="Jogler M."/>
            <person name="Boedeker C."/>
            <person name="Pinto D."/>
            <person name="Vollmers J."/>
            <person name="Rivas-Marin E."/>
            <person name="Kohn T."/>
            <person name="Peeters S.H."/>
            <person name="Heuer A."/>
            <person name="Rast P."/>
            <person name="Oberbeckmann S."/>
            <person name="Bunk B."/>
            <person name="Jeske O."/>
            <person name="Meyerdierks A."/>
            <person name="Storesund J.E."/>
            <person name="Kallscheuer N."/>
            <person name="Luecker S."/>
            <person name="Lage O.M."/>
            <person name="Pohl T."/>
            <person name="Merkel B.J."/>
            <person name="Hornburger P."/>
            <person name="Mueller R.-W."/>
            <person name="Bruemmer F."/>
            <person name="Labrenz M."/>
            <person name="Spormann A.M."/>
            <person name="Op Den Camp H."/>
            <person name="Overmann J."/>
            <person name="Amann R."/>
            <person name="Jetten M.S.M."/>
            <person name="Mascher T."/>
            <person name="Medema M.H."/>
            <person name="Devos D.P."/>
            <person name="Kaster A.-K."/>
            <person name="Ovreas L."/>
            <person name="Rohde M."/>
            <person name="Galperin M.Y."/>
            <person name="Jogler C."/>
        </authorList>
    </citation>
    <scope>NUCLEOTIDE SEQUENCE [LARGE SCALE GENOMIC DNA]</scope>
    <source>
        <strain evidence="1 2">CA85</strain>
    </source>
</reference>
<accession>A0A5C5WPG9</accession>